<dbReference type="PANTHER" id="PTHR37482:SF1">
    <property type="entry name" value="OUTER MEMBRANE PROTEIN ASSEMBLY FACTOR BAME"/>
    <property type="match status" value="1"/>
</dbReference>
<dbReference type="InterPro" id="IPR037873">
    <property type="entry name" value="BamE-like"/>
</dbReference>
<evidence type="ECO:0000256" key="1">
    <source>
        <dbReference type="ARBA" id="ARBA00022729"/>
    </source>
</evidence>
<dbReference type="InterPro" id="IPR026592">
    <property type="entry name" value="BamE"/>
</dbReference>
<evidence type="ECO:0000313" key="8">
    <source>
        <dbReference type="Proteomes" id="UP001226867"/>
    </source>
</evidence>
<dbReference type="InterPro" id="IPR007450">
    <property type="entry name" value="BamE_dom"/>
</dbReference>
<feature type="domain" description="Outer membrane protein assembly factor BamE" evidence="6">
    <location>
        <begin position="61"/>
        <end position="130"/>
    </location>
</feature>
<evidence type="ECO:0000256" key="2">
    <source>
        <dbReference type="ARBA" id="ARBA00023136"/>
    </source>
</evidence>
<comment type="caution">
    <text evidence="7">The sequence shown here is derived from an EMBL/GenBank/DDBJ whole genome shotgun (WGS) entry which is preliminary data.</text>
</comment>
<organism evidence="7 8">
    <name type="scientific">Variovorax ginsengisoli</name>
    <dbReference type="NCBI Taxonomy" id="363844"/>
    <lineage>
        <taxon>Bacteria</taxon>
        <taxon>Pseudomonadati</taxon>
        <taxon>Pseudomonadota</taxon>
        <taxon>Betaproteobacteria</taxon>
        <taxon>Burkholderiales</taxon>
        <taxon>Comamonadaceae</taxon>
        <taxon>Variovorax</taxon>
    </lineage>
</organism>
<comment type="function">
    <text evidence="4">Part of the outer membrane protein assembly complex, which is involved in assembly and insertion of beta-barrel proteins into the outer membrane.</text>
</comment>
<keyword evidence="1 4" id="KW-0732">Signal</keyword>
<name>A0ABT9SFV7_9BURK</name>
<dbReference type="HAMAP" id="MF_00925">
    <property type="entry name" value="OM_assembly_BamE"/>
    <property type="match status" value="1"/>
</dbReference>
<gene>
    <name evidence="4" type="primary">bamE</name>
    <name evidence="7" type="ORF">J2W36_005072</name>
</gene>
<proteinExistence type="inferred from homology"/>
<evidence type="ECO:0000313" key="7">
    <source>
        <dbReference type="EMBL" id="MDP9902794.1"/>
    </source>
</evidence>
<comment type="subcellular location">
    <subcellularLocation>
        <location evidence="4">Cell outer membrane</location>
    </subcellularLocation>
</comment>
<evidence type="ECO:0000256" key="3">
    <source>
        <dbReference type="ARBA" id="ARBA00023237"/>
    </source>
</evidence>
<evidence type="ECO:0000256" key="5">
    <source>
        <dbReference type="SAM" id="MobiDB-lite"/>
    </source>
</evidence>
<dbReference type="Proteomes" id="UP001226867">
    <property type="component" value="Unassembled WGS sequence"/>
</dbReference>
<dbReference type="Pfam" id="PF04355">
    <property type="entry name" value="BamE"/>
    <property type="match status" value="1"/>
</dbReference>
<keyword evidence="3 4" id="KW-0998">Cell outer membrane</keyword>
<dbReference type="Gene3D" id="3.30.1450.10">
    <property type="match status" value="1"/>
</dbReference>
<keyword evidence="2 4" id="KW-0472">Membrane</keyword>
<accession>A0ABT9SFV7</accession>
<dbReference type="PANTHER" id="PTHR37482">
    <property type="entry name" value="OUTER MEMBRANE PROTEIN ASSEMBLY FACTOR BAME"/>
    <property type="match status" value="1"/>
</dbReference>
<reference evidence="7 8" key="1">
    <citation type="submission" date="2023-07" db="EMBL/GenBank/DDBJ databases">
        <title>Sorghum-associated microbial communities from plants grown in Nebraska, USA.</title>
        <authorList>
            <person name="Schachtman D."/>
        </authorList>
    </citation>
    <scope>NUCLEOTIDE SEQUENCE [LARGE SCALE GENOMIC DNA]</scope>
    <source>
        <strain evidence="7 8">DS1607</strain>
    </source>
</reference>
<sequence>MKNSVQPASSLKTAGRGQARPWLLSAAVAAILGLTACGSMTDRSRDALAAVTPYKVEVVQGNFISSEQVEALKAGMSRQQVRQILGTPLLSDVFHNDRWDYVFTIRRQGVEPQQRRLTLFFKGDGVERFEGDPLPSEQDFVATLDTRKRLGKVPQLEASEAQLQKFPSGKTQAAADTDANAPLPASYPPLESKR</sequence>
<evidence type="ECO:0000259" key="6">
    <source>
        <dbReference type="Pfam" id="PF04355"/>
    </source>
</evidence>
<comment type="similarity">
    <text evidence="4">Belongs to the BamE family.</text>
</comment>
<dbReference type="EMBL" id="JAUSRO010000021">
    <property type="protein sequence ID" value="MDP9902794.1"/>
    <property type="molecule type" value="Genomic_DNA"/>
</dbReference>
<keyword evidence="8" id="KW-1185">Reference proteome</keyword>
<feature type="region of interest" description="Disordered" evidence="5">
    <location>
        <begin position="158"/>
        <end position="194"/>
    </location>
</feature>
<comment type="subunit">
    <text evidence="4">Part of the Bam complex.</text>
</comment>
<evidence type="ECO:0000256" key="4">
    <source>
        <dbReference type="HAMAP-Rule" id="MF_00925"/>
    </source>
</evidence>
<protein>
    <recommendedName>
        <fullName evidence="4">Outer membrane protein assembly factor BamE</fullName>
    </recommendedName>
</protein>